<accession>A0A4R1YPE9</accession>
<gene>
    <name evidence="1" type="ORF">EV216_1201</name>
</gene>
<comment type="caution">
    <text evidence="1">The sequence shown here is derived from an EMBL/GenBank/DDBJ whole genome shotgun (WGS) entry which is preliminary data.</text>
</comment>
<dbReference type="AlphaFoldDB" id="A0A4R1YPE9"/>
<dbReference type="Proteomes" id="UP000295277">
    <property type="component" value="Unassembled WGS sequence"/>
</dbReference>
<keyword evidence="2" id="KW-1185">Reference proteome</keyword>
<protein>
    <submittedName>
        <fullName evidence="1">Uncharacterized protein</fullName>
    </submittedName>
</protein>
<organism evidence="1 2">
    <name type="scientific">Rhodovulum steppense</name>
    <dbReference type="NCBI Taxonomy" id="540251"/>
    <lineage>
        <taxon>Bacteria</taxon>
        <taxon>Pseudomonadati</taxon>
        <taxon>Pseudomonadota</taxon>
        <taxon>Alphaproteobacteria</taxon>
        <taxon>Rhodobacterales</taxon>
        <taxon>Paracoccaceae</taxon>
        <taxon>Rhodovulum</taxon>
    </lineage>
</organism>
<proteinExistence type="predicted"/>
<reference evidence="1 2" key="1">
    <citation type="submission" date="2019-03" db="EMBL/GenBank/DDBJ databases">
        <title>Genomic Encyclopedia of Type Strains, Phase IV (KMG-IV): sequencing the most valuable type-strain genomes for metagenomic binning, comparative biology and taxonomic classification.</title>
        <authorList>
            <person name="Goeker M."/>
        </authorList>
    </citation>
    <scope>NUCLEOTIDE SEQUENCE [LARGE SCALE GENOMIC DNA]</scope>
    <source>
        <strain evidence="1 2">DSM 21153</strain>
    </source>
</reference>
<dbReference type="EMBL" id="SLVM01000020">
    <property type="protein sequence ID" value="TCM80490.1"/>
    <property type="molecule type" value="Genomic_DNA"/>
</dbReference>
<evidence type="ECO:0000313" key="1">
    <source>
        <dbReference type="EMBL" id="TCM80490.1"/>
    </source>
</evidence>
<evidence type="ECO:0000313" key="2">
    <source>
        <dbReference type="Proteomes" id="UP000295277"/>
    </source>
</evidence>
<sequence length="126" mass="14140">MFDEAELNKAAVNMDKALESPRAVHTEDERDGAIHAEVMLFLEQANRGPGKERGRTGDRGIVPDISENVLPVYFRKSIQGLKERMLQGEENPFSLVFVVDVHASRVGSEVKGYTVTEIHDSFPREE</sequence>
<name>A0A4R1YPE9_9RHOB</name>
<dbReference type="RefSeq" id="WP_132695959.1">
    <property type="nucleotide sequence ID" value="NZ_SLVM01000020.1"/>
</dbReference>
<dbReference type="OrthoDB" id="8421538at2"/>